<feature type="transmembrane region" description="Helical" evidence="11">
    <location>
        <begin position="522"/>
        <end position="542"/>
    </location>
</feature>
<feature type="signal peptide" evidence="12">
    <location>
        <begin position="1"/>
        <end position="31"/>
    </location>
</feature>
<comment type="catalytic activity">
    <reaction evidence="1">
        <text>ATP + protein L-histidine = ADP + protein N-phospho-L-histidine.</text>
        <dbReference type="EC" id="2.7.13.3"/>
    </reaction>
</comment>
<dbReference type="Gene3D" id="3.40.50.2300">
    <property type="match status" value="1"/>
</dbReference>
<protein>
    <recommendedName>
        <fullName evidence="9">Circadian input-output histidine kinase CikA</fullName>
        <ecNumber evidence="3">2.7.13.3</ecNumber>
    </recommendedName>
    <alternativeName>
        <fullName evidence="4">Stage 0 sporulation protein A homolog</fullName>
    </alternativeName>
</protein>
<dbReference type="OrthoDB" id="9810305at2"/>
<dbReference type="SUPFAM" id="SSF53850">
    <property type="entry name" value="Periplasmic binding protein-like II"/>
    <property type="match status" value="2"/>
</dbReference>
<dbReference type="Proteomes" id="UP000284841">
    <property type="component" value="Unassembled WGS sequence"/>
</dbReference>
<evidence type="ECO:0000256" key="11">
    <source>
        <dbReference type="SAM" id="Phobius"/>
    </source>
</evidence>
<dbReference type="Pfam" id="PF02518">
    <property type="entry name" value="HATPase_c"/>
    <property type="match status" value="1"/>
</dbReference>
<dbReference type="PANTHER" id="PTHR45339">
    <property type="entry name" value="HYBRID SIGNAL TRANSDUCTION HISTIDINE KINASE J"/>
    <property type="match status" value="1"/>
</dbReference>
<keyword evidence="16" id="KW-1185">Reference proteome</keyword>
<comment type="caution">
    <text evidence="15">The sequence shown here is derived from an EMBL/GenBank/DDBJ whole genome shotgun (WGS) entry which is preliminary data.</text>
</comment>
<dbReference type="PROSITE" id="PS50109">
    <property type="entry name" value="HIS_KIN"/>
    <property type="match status" value="1"/>
</dbReference>
<dbReference type="SMART" id="SM00387">
    <property type="entry name" value="HATPase_c"/>
    <property type="match status" value="1"/>
</dbReference>
<sequence>MKEVLARHLKCYTVIFLIMVLLFMICSPALAETKSSGKSTSSHKSRVLKVAFPSVPGMSETDENGTHHGLVVDYLNEIAKYTGWEYEYVPIDDVLQMFEDFKAGKYDLLGGQYYVNGLENQYGYPDFNTGYSRSCLLARKNDRSIRSNDIESMNGKTIGVYEKAEENIRRLKEFLTFNGIKCTIKEYSFEELGKDGTLYAYLENGDVDLLLGNAQDRDNDLRLVVSYDSQPFYIVTTPDNKEVLDGLNMAMERITDANPNFGKERYEANFHNTDVDIQLTDEEIQYVKGRDAVTVAVPKTWHPLFCNNIDDLHNGLVPDMLEEINSFTGLKFEYVYADSYGDAIKLVQQGKAEMLGFYLGTEDEAVQHKLILSASYASMNNLVVRNKSSNYPDQKLIGAVIDGQTLPSDIKAVKVKSYTSIGKALAAVNKGEADFVYGLSSRLEQEIQQHHFTNLVPVTLADESSYACFAYAQPAETDLLTIINKAVNSLSGEEKSSLLNQNLVSPGESQLNLEELIYADPVAFVVVLGVVLIMIAGAILLVTRSRMKAAVIQSNLERAEAESRAKGEFLSRMSHEIRTPMNAIVGLADLTGMMNDVPVDVRENLSKIRSSSQYLLGLINDILDMSRIDSGMLSIAKEPFSLNQMLDSLQSMMESEAQRRGILFIVEKSVNEGVLLGDAIRLRQVLINLLSNAFKFTPEGGKVLLRIAENERNDEDATYCFQVIDNGVGIAAEDQERIFSSFEQLGTSFSQSQGTGLGLAISRNIVELMGGELQLQSEVGNGSEFYFNVTLPFGKPEENGERAALDRSLAGIKILLAEDNNLNAEIAMRLLEIKGAIVIRGEDGKRALEIFEKSQTDEYDVILMDVQMPNLNGLDAARAIRALPRPDAATIPIIAMTASSFQKDVDAAMEAGMTGFISKPLDVNYLYQTLMDSLK</sequence>
<dbReference type="SMART" id="SM00062">
    <property type="entry name" value="PBPb"/>
    <property type="match status" value="2"/>
</dbReference>
<dbReference type="EC" id="2.7.13.3" evidence="3"/>
<evidence type="ECO:0000256" key="5">
    <source>
        <dbReference type="ARBA" id="ARBA00022553"/>
    </source>
</evidence>
<dbReference type="Gene3D" id="3.40.190.10">
    <property type="entry name" value="Periplasmic binding protein-like II"/>
    <property type="match status" value="4"/>
</dbReference>
<organism evidence="15 16">
    <name type="scientific">Emergencia timonensis</name>
    <dbReference type="NCBI Taxonomy" id="1776384"/>
    <lineage>
        <taxon>Bacteria</taxon>
        <taxon>Bacillati</taxon>
        <taxon>Bacillota</taxon>
        <taxon>Clostridia</taxon>
        <taxon>Peptostreptococcales</taxon>
        <taxon>Anaerovoracaceae</taxon>
        <taxon>Emergencia</taxon>
    </lineage>
</organism>
<dbReference type="CDD" id="cd16922">
    <property type="entry name" value="HATPase_EvgS-ArcB-TorS-like"/>
    <property type="match status" value="1"/>
</dbReference>
<evidence type="ECO:0000256" key="4">
    <source>
        <dbReference type="ARBA" id="ARBA00018672"/>
    </source>
</evidence>
<dbReference type="SUPFAM" id="SSF55874">
    <property type="entry name" value="ATPase domain of HSP90 chaperone/DNA topoisomerase II/histidine kinase"/>
    <property type="match status" value="1"/>
</dbReference>
<evidence type="ECO:0000313" key="15">
    <source>
        <dbReference type="EMBL" id="RHJ89115.1"/>
    </source>
</evidence>
<keyword evidence="7" id="KW-0902">Two-component regulatory system</keyword>
<feature type="domain" description="Histidine kinase" evidence="13">
    <location>
        <begin position="572"/>
        <end position="793"/>
    </location>
</feature>
<dbReference type="SMART" id="SM00388">
    <property type="entry name" value="HisKA"/>
    <property type="match status" value="1"/>
</dbReference>
<proteinExistence type="inferred from homology"/>
<comment type="function">
    <text evidence="8">May play the central regulatory role in sporulation. It may be an element of the effector pathway responsible for the activation of sporulation genes in response to nutritional stress. Spo0A may act in concert with spo0H (a sigma factor) to control the expression of some genes that are critical to the sporulation process.</text>
</comment>
<feature type="modified residue" description="4-aspartylphosphate" evidence="10">
    <location>
        <position position="865"/>
    </location>
</feature>
<evidence type="ECO:0000256" key="12">
    <source>
        <dbReference type="SAM" id="SignalP"/>
    </source>
</evidence>
<evidence type="ECO:0000256" key="8">
    <source>
        <dbReference type="ARBA" id="ARBA00024867"/>
    </source>
</evidence>
<name>A0A415E641_9FIRM</name>
<accession>A0A415E641</accession>
<dbReference type="InterPro" id="IPR036097">
    <property type="entry name" value="HisK_dim/P_sf"/>
</dbReference>
<dbReference type="FunFam" id="3.30.565.10:FF:000010">
    <property type="entry name" value="Sensor histidine kinase RcsC"/>
    <property type="match status" value="1"/>
</dbReference>
<evidence type="ECO:0000256" key="2">
    <source>
        <dbReference type="ARBA" id="ARBA00006402"/>
    </source>
</evidence>
<dbReference type="GO" id="GO:0000155">
    <property type="term" value="F:phosphorelay sensor kinase activity"/>
    <property type="evidence" value="ECO:0007669"/>
    <property type="project" value="InterPro"/>
</dbReference>
<keyword evidence="6" id="KW-0418">Kinase</keyword>
<evidence type="ECO:0000256" key="10">
    <source>
        <dbReference type="PROSITE-ProRule" id="PRU00169"/>
    </source>
</evidence>
<dbReference type="InterPro" id="IPR003594">
    <property type="entry name" value="HATPase_dom"/>
</dbReference>
<dbReference type="InterPro" id="IPR001638">
    <property type="entry name" value="Solute-binding_3/MltF_N"/>
</dbReference>
<evidence type="ECO:0000256" key="3">
    <source>
        <dbReference type="ARBA" id="ARBA00012438"/>
    </source>
</evidence>
<dbReference type="SMART" id="SM00448">
    <property type="entry name" value="REC"/>
    <property type="match status" value="1"/>
</dbReference>
<keyword evidence="11" id="KW-0472">Membrane</keyword>
<comment type="similarity">
    <text evidence="2">In the N-terminal section; belongs to the phytochrome family.</text>
</comment>
<dbReference type="CDD" id="cd17546">
    <property type="entry name" value="REC_hyHK_CKI1_RcsC-like"/>
    <property type="match status" value="1"/>
</dbReference>
<evidence type="ECO:0000256" key="9">
    <source>
        <dbReference type="ARBA" id="ARBA00074306"/>
    </source>
</evidence>
<keyword evidence="6" id="KW-0808">Transferase</keyword>
<dbReference type="AlphaFoldDB" id="A0A415E641"/>
<gene>
    <name evidence="15" type="ORF">DW099_00625</name>
</gene>
<dbReference type="RefSeq" id="WP_118333193.1">
    <property type="nucleotide sequence ID" value="NZ_AP025567.1"/>
</dbReference>
<feature type="chain" id="PRO_5019332693" description="Circadian input-output histidine kinase CikA" evidence="12">
    <location>
        <begin position="32"/>
        <end position="935"/>
    </location>
</feature>
<dbReference type="InterPro" id="IPR011006">
    <property type="entry name" value="CheY-like_superfamily"/>
</dbReference>
<dbReference type="SUPFAM" id="SSF52172">
    <property type="entry name" value="CheY-like"/>
    <property type="match status" value="1"/>
</dbReference>
<dbReference type="Gene3D" id="3.30.565.10">
    <property type="entry name" value="Histidine kinase-like ATPase, C-terminal domain"/>
    <property type="match status" value="1"/>
</dbReference>
<evidence type="ECO:0000256" key="6">
    <source>
        <dbReference type="ARBA" id="ARBA00022777"/>
    </source>
</evidence>
<evidence type="ECO:0000256" key="7">
    <source>
        <dbReference type="ARBA" id="ARBA00023012"/>
    </source>
</evidence>
<dbReference type="Pfam" id="PF00512">
    <property type="entry name" value="HisKA"/>
    <property type="match status" value="1"/>
</dbReference>
<keyword evidence="11" id="KW-1133">Transmembrane helix</keyword>
<keyword evidence="12" id="KW-0732">Signal</keyword>
<dbReference type="CDD" id="cd00082">
    <property type="entry name" value="HisKA"/>
    <property type="match status" value="1"/>
</dbReference>
<dbReference type="PROSITE" id="PS50110">
    <property type="entry name" value="RESPONSE_REGULATORY"/>
    <property type="match status" value="1"/>
</dbReference>
<evidence type="ECO:0000313" key="16">
    <source>
        <dbReference type="Proteomes" id="UP000284841"/>
    </source>
</evidence>
<dbReference type="Pfam" id="PF00497">
    <property type="entry name" value="SBP_bac_3"/>
    <property type="match status" value="2"/>
</dbReference>
<feature type="domain" description="Response regulatory" evidence="14">
    <location>
        <begin position="813"/>
        <end position="934"/>
    </location>
</feature>
<keyword evidence="11" id="KW-0812">Transmembrane</keyword>
<dbReference type="InterPro" id="IPR036890">
    <property type="entry name" value="HATPase_C_sf"/>
</dbReference>
<dbReference type="PANTHER" id="PTHR45339:SF1">
    <property type="entry name" value="HYBRID SIGNAL TRANSDUCTION HISTIDINE KINASE J"/>
    <property type="match status" value="1"/>
</dbReference>
<dbReference type="SUPFAM" id="SSF47384">
    <property type="entry name" value="Homodimeric domain of signal transducing histidine kinase"/>
    <property type="match status" value="1"/>
</dbReference>
<dbReference type="STRING" id="1776384.GCA_900086585_02347"/>
<dbReference type="InterPro" id="IPR003661">
    <property type="entry name" value="HisK_dim/P_dom"/>
</dbReference>
<reference evidence="15 16" key="1">
    <citation type="submission" date="2018-08" db="EMBL/GenBank/DDBJ databases">
        <title>A genome reference for cultivated species of the human gut microbiota.</title>
        <authorList>
            <person name="Zou Y."/>
            <person name="Xue W."/>
            <person name="Luo G."/>
        </authorList>
    </citation>
    <scope>NUCLEOTIDE SEQUENCE [LARGE SCALE GENOMIC DNA]</scope>
    <source>
        <strain evidence="15 16">AM07-24</strain>
    </source>
</reference>
<dbReference type="InterPro" id="IPR004358">
    <property type="entry name" value="Sig_transdc_His_kin-like_C"/>
</dbReference>
<keyword evidence="5 10" id="KW-0597">Phosphoprotein</keyword>
<dbReference type="EMBL" id="QRMS01000001">
    <property type="protein sequence ID" value="RHJ89115.1"/>
    <property type="molecule type" value="Genomic_DNA"/>
</dbReference>
<dbReference type="InterPro" id="IPR001789">
    <property type="entry name" value="Sig_transdc_resp-reg_receiver"/>
</dbReference>
<dbReference type="Pfam" id="PF00072">
    <property type="entry name" value="Response_reg"/>
    <property type="match status" value="1"/>
</dbReference>
<evidence type="ECO:0000259" key="13">
    <source>
        <dbReference type="PROSITE" id="PS50109"/>
    </source>
</evidence>
<evidence type="ECO:0000256" key="1">
    <source>
        <dbReference type="ARBA" id="ARBA00000085"/>
    </source>
</evidence>
<evidence type="ECO:0000259" key="14">
    <source>
        <dbReference type="PROSITE" id="PS50110"/>
    </source>
</evidence>
<dbReference type="PRINTS" id="PR00344">
    <property type="entry name" value="BCTRLSENSOR"/>
</dbReference>
<dbReference type="InterPro" id="IPR005467">
    <property type="entry name" value="His_kinase_dom"/>
</dbReference>
<dbReference type="Gene3D" id="1.10.287.130">
    <property type="match status" value="1"/>
</dbReference>